<dbReference type="Proteomes" id="UP000748108">
    <property type="component" value="Unassembled WGS sequence"/>
</dbReference>
<evidence type="ECO:0000256" key="7">
    <source>
        <dbReference type="ARBA" id="ARBA00023157"/>
    </source>
</evidence>
<comment type="similarity">
    <text evidence="10">Belongs to the peroxiredoxin family. BCP/PrxQ subfamily.</text>
</comment>
<evidence type="ECO:0000256" key="5">
    <source>
        <dbReference type="ARBA" id="ARBA00022862"/>
    </source>
</evidence>
<evidence type="ECO:0000259" key="14">
    <source>
        <dbReference type="PROSITE" id="PS51352"/>
    </source>
</evidence>
<dbReference type="EC" id="1.11.1.24" evidence="3"/>
<evidence type="ECO:0000256" key="9">
    <source>
        <dbReference type="ARBA" id="ARBA00032824"/>
    </source>
</evidence>
<evidence type="ECO:0000313" key="15">
    <source>
        <dbReference type="EMBL" id="MBT9281595.1"/>
    </source>
</evidence>
<dbReference type="InterPro" id="IPR036249">
    <property type="entry name" value="Thioredoxin-like_sf"/>
</dbReference>
<evidence type="ECO:0000256" key="12">
    <source>
        <dbReference type="ARBA" id="ARBA00049091"/>
    </source>
</evidence>
<feature type="domain" description="Thioredoxin" evidence="14">
    <location>
        <begin position="11"/>
        <end position="164"/>
    </location>
</feature>
<accession>A0A947CXD5</accession>
<evidence type="ECO:0000256" key="3">
    <source>
        <dbReference type="ARBA" id="ARBA00013017"/>
    </source>
</evidence>
<gene>
    <name evidence="15" type="ORF">KM312_02855</name>
</gene>
<name>A0A947CXD5_HYDSH</name>
<dbReference type="PANTHER" id="PTHR42801:SF4">
    <property type="entry name" value="AHPC_TSA FAMILY PROTEIN"/>
    <property type="match status" value="1"/>
</dbReference>
<evidence type="ECO:0000256" key="6">
    <source>
        <dbReference type="ARBA" id="ARBA00023002"/>
    </source>
</evidence>
<feature type="region of interest" description="Disordered" evidence="13">
    <location>
        <begin position="1"/>
        <end position="20"/>
    </location>
</feature>
<dbReference type="InterPro" id="IPR050924">
    <property type="entry name" value="Peroxiredoxin_BCP/PrxQ"/>
</dbReference>
<dbReference type="Gene3D" id="3.40.30.10">
    <property type="entry name" value="Glutaredoxin"/>
    <property type="match status" value="1"/>
</dbReference>
<dbReference type="GO" id="GO:0045454">
    <property type="term" value="P:cell redox homeostasis"/>
    <property type="evidence" value="ECO:0007669"/>
    <property type="project" value="TreeGrafter"/>
</dbReference>
<dbReference type="SUPFAM" id="SSF52833">
    <property type="entry name" value="Thioredoxin-like"/>
    <property type="match status" value="1"/>
</dbReference>
<dbReference type="PANTHER" id="PTHR42801">
    <property type="entry name" value="THIOREDOXIN-DEPENDENT PEROXIDE REDUCTASE"/>
    <property type="match status" value="1"/>
</dbReference>
<dbReference type="EMBL" id="JAHHQF010000040">
    <property type="protein sequence ID" value="MBT9281595.1"/>
    <property type="molecule type" value="Genomic_DNA"/>
</dbReference>
<comment type="function">
    <text evidence="1">Thiol-specific peroxidase that catalyzes the reduction of hydrogen peroxide and organic hydroperoxides to water and alcohols, respectively. Plays a role in cell protection against oxidative stress by detoxifying peroxides and as sensor of hydrogen peroxide-mediated signaling events.</text>
</comment>
<evidence type="ECO:0000256" key="1">
    <source>
        <dbReference type="ARBA" id="ARBA00003330"/>
    </source>
</evidence>
<keyword evidence="7" id="KW-1015">Disulfide bond</keyword>
<dbReference type="GO" id="GO:0034599">
    <property type="term" value="P:cellular response to oxidative stress"/>
    <property type="evidence" value="ECO:0007669"/>
    <property type="project" value="TreeGrafter"/>
</dbReference>
<dbReference type="GO" id="GO:0005737">
    <property type="term" value="C:cytoplasm"/>
    <property type="evidence" value="ECO:0007669"/>
    <property type="project" value="TreeGrafter"/>
</dbReference>
<dbReference type="PROSITE" id="PS51352">
    <property type="entry name" value="THIOREDOXIN_2"/>
    <property type="match status" value="1"/>
</dbReference>
<keyword evidence="6" id="KW-0560">Oxidoreductase</keyword>
<dbReference type="AlphaFoldDB" id="A0A947CXD5"/>
<comment type="subunit">
    <text evidence="2">Monomer.</text>
</comment>
<evidence type="ECO:0000256" key="11">
    <source>
        <dbReference type="ARBA" id="ARBA00041373"/>
    </source>
</evidence>
<comment type="caution">
    <text evidence="15">The sequence shown here is derived from an EMBL/GenBank/DDBJ whole genome shotgun (WGS) entry which is preliminary data.</text>
</comment>
<dbReference type="GO" id="GO:0008379">
    <property type="term" value="F:thioredoxin peroxidase activity"/>
    <property type="evidence" value="ECO:0007669"/>
    <property type="project" value="TreeGrafter"/>
</dbReference>
<sequence>MNDETRRPAPPNVGEPAPDFALPAAGGTVVRLSDFRGQKVVLYFYPKDDTPGCTREAIQFRDLHPTFTGLGAVVLGVSPDPIESHEKFRTKYDLPFLLLSDADHAVAERYGVWQRKVRFGRESMGIVRSTFLIDEAGRIARRWLNVKVDGHGEEVRQAIEAMENR</sequence>
<keyword evidence="8" id="KW-0676">Redox-active center</keyword>
<protein>
    <recommendedName>
        <fullName evidence="3">thioredoxin-dependent peroxiredoxin</fullName>
        <ecNumber evidence="3">1.11.1.24</ecNumber>
    </recommendedName>
    <alternativeName>
        <fullName evidence="11">Bacterioferritin comigratory protein</fullName>
    </alternativeName>
    <alternativeName>
        <fullName evidence="9">Thioredoxin peroxidase</fullName>
    </alternativeName>
</protein>
<evidence type="ECO:0000256" key="2">
    <source>
        <dbReference type="ARBA" id="ARBA00011245"/>
    </source>
</evidence>
<evidence type="ECO:0000256" key="8">
    <source>
        <dbReference type="ARBA" id="ARBA00023284"/>
    </source>
</evidence>
<keyword evidence="5" id="KW-0049">Antioxidant</keyword>
<dbReference type="InterPro" id="IPR013766">
    <property type="entry name" value="Thioredoxin_domain"/>
</dbReference>
<dbReference type="FunFam" id="3.40.30.10:FF:000007">
    <property type="entry name" value="Thioredoxin-dependent thiol peroxidase"/>
    <property type="match status" value="1"/>
</dbReference>
<evidence type="ECO:0000256" key="13">
    <source>
        <dbReference type="SAM" id="MobiDB-lite"/>
    </source>
</evidence>
<proteinExistence type="inferred from homology"/>
<dbReference type="Pfam" id="PF00578">
    <property type="entry name" value="AhpC-TSA"/>
    <property type="match status" value="1"/>
</dbReference>
<keyword evidence="4" id="KW-0575">Peroxidase</keyword>
<dbReference type="InterPro" id="IPR000866">
    <property type="entry name" value="AhpC/TSA"/>
</dbReference>
<organism evidence="15 16">
    <name type="scientific">Hydrogenibacillus schlegelii</name>
    <name type="common">Bacillus schlegelii</name>
    <dbReference type="NCBI Taxonomy" id="1484"/>
    <lineage>
        <taxon>Bacteria</taxon>
        <taxon>Bacillati</taxon>
        <taxon>Bacillota</taxon>
        <taxon>Bacilli</taxon>
        <taxon>Bacillales</taxon>
        <taxon>Bacillales Family X. Incertae Sedis</taxon>
        <taxon>Hydrogenibacillus</taxon>
    </lineage>
</organism>
<evidence type="ECO:0000256" key="10">
    <source>
        <dbReference type="ARBA" id="ARBA00038489"/>
    </source>
</evidence>
<comment type="catalytic activity">
    <reaction evidence="12">
        <text>a hydroperoxide + [thioredoxin]-dithiol = an alcohol + [thioredoxin]-disulfide + H2O</text>
        <dbReference type="Rhea" id="RHEA:62620"/>
        <dbReference type="Rhea" id="RHEA-COMP:10698"/>
        <dbReference type="Rhea" id="RHEA-COMP:10700"/>
        <dbReference type="ChEBI" id="CHEBI:15377"/>
        <dbReference type="ChEBI" id="CHEBI:29950"/>
        <dbReference type="ChEBI" id="CHEBI:30879"/>
        <dbReference type="ChEBI" id="CHEBI:35924"/>
        <dbReference type="ChEBI" id="CHEBI:50058"/>
        <dbReference type="EC" id="1.11.1.24"/>
    </reaction>
</comment>
<reference evidence="15" key="1">
    <citation type="journal article" date="2021" name="Microbiology">
        <title>Metagenomic Analysis of the Microbial Community in the Underground Coal Fire Area (Kemerovo Region, Russia) Revealed Predominance of Thermophilic Members of the Phyla Deinococcus-thermus, Aquificae, and Firmicutes.</title>
        <authorList>
            <person name="Kadnikov V."/>
            <person name="Mardanov A.V."/>
            <person name="Beletsky A.V."/>
            <person name="Karnachuk O.V."/>
            <person name="Ravin N.V."/>
        </authorList>
    </citation>
    <scope>NUCLEOTIDE SEQUENCE</scope>
    <source>
        <strain evidence="15">RBS10-49</strain>
    </source>
</reference>
<evidence type="ECO:0000313" key="16">
    <source>
        <dbReference type="Proteomes" id="UP000748108"/>
    </source>
</evidence>
<dbReference type="CDD" id="cd03017">
    <property type="entry name" value="PRX_BCP"/>
    <property type="match status" value="1"/>
</dbReference>
<evidence type="ECO:0000256" key="4">
    <source>
        <dbReference type="ARBA" id="ARBA00022559"/>
    </source>
</evidence>